<reference evidence="6" key="1">
    <citation type="submission" date="2022-10" db="EMBL/GenBank/DDBJ databases">
        <title>The WGS of Solirubrobacter ginsenosidimutans DSM 21036.</title>
        <authorList>
            <person name="Jiang Z."/>
        </authorList>
    </citation>
    <scope>NUCLEOTIDE SEQUENCE</scope>
    <source>
        <strain evidence="6">DSM 21036</strain>
    </source>
</reference>
<dbReference type="PRINTS" id="PR00722">
    <property type="entry name" value="CHYMOTRYPSIN"/>
</dbReference>
<keyword evidence="3" id="KW-0720">Serine protease</keyword>
<dbReference type="InterPro" id="IPR033116">
    <property type="entry name" value="TRYPSIN_SER"/>
</dbReference>
<feature type="chain" id="PRO_5040892840" evidence="4">
    <location>
        <begin position="23"/>
        <end position="311"/>
    </location>
</feature>
<keyword evidence="4" id="KW-0732">Signal</keyword>
<dbReference type="Pfam" id="PF00089">
    <property type="entry name" value="Trypsin"/>
    <property type="match status" value="1"/>
</dbReference>
<proteinExistence type="inferred from homology"/>
<dbReference type="CDD" id="cd00190">
    <property type="entry name" value="Tryp_SPc"/>
    <property type="match status" value="1"/>
</dbReference>
<dbReference type="GO" id="GO:0004252">
    <property type="term" value="F:serine-type endopeptidase activity"/>
    <property type="evidence" value="ECO:0007669"/>
    <property type="project" value="InterPro"/>
</dbReference>
<keyword evidence="3" id="KW-0378">Hydrolase</keyword>
<feature type="domain" description="Peptidase S1" evidence="5">
    <location>
        <begin position="23"/>
        <end position="250"/>
    </location>
</feature>
<dbReference type="SUPFAM" id="SSF50494">
    <property type="entry name" value="Trypsin-like serine proteases"/>
    <property type="match status" value="1"/>
</dbReference>
<gene>
    <name evidence="6" type="ORF">OM076_05575</name>
</gene>
<dbReference type="GO" id="GO:0006508">
    <property type="term" value="P:proteolysis"/>
    <property type="evidence" value="ECO:0007669"/>
    <property type="project" value="UniProtKB-KW"/>
</dbReference>
<evidence type="ECO:0000313" key="7">
    <source>
        <dbReference type="Proteomes" id="UP001149140"/>
    </source>
</evidence>
<keyword evidence="2" id="KW-1015">Disulfide bond</keyword>
<dbReference type="PROSITE" id="PS00135">
    <property type="entry name" value="TRYPSIN_SER"/>
    <property type="match status" value="1"/>
</dbReference>
<organism evidence="6 7">
    <name type="scientific">Solirubrobacter ginsenosidimutans</name>
    <dbReference type="NCBI Taxonomy" id="490573"/>
    <lineage>
        <taxon>Bacteria</taxon>
        <taxon>Bacillati</taxon>
        <taxon>Actinomycetota</taxon>
        <taxon>Thermoleophilia</taxon>
        <taxon>Solirubrobacterales</taxon>
        <taxon>Solirubrobacteraceae</taxon>
        <taxon>Solirubrobacter</taxon>
    </lineage>
</organism>
<dbReference type="Gene3D" id="2.40.10.10">
    <property type="entry name" value="Trypsin-like serine proteases"/>
    <property type="match status" value="1"/>
</dbReference>
<dbReference type="InterPro" id="IPR050430">
    <property type="entry name" value="Peptidase_S1"/>
</dbReference>
<sequence length="311" mass="32711">MLRCSTLAALAISLVAAVPAQAVVGGEKLDPKDVPWFTYVSGCGGTLVQPDRLLTAAHCATGHTASDMGQVAVNGELRTVTKVALHPGWRHRNGENYLDDVAIVQLDAPVTSVTPVTLADKPTTGLARIIGSGRPFAPGTHHSEAEMLSGGLRQATLRQVSDSDCAKVYARNHPGTGERFNPARMLCAGDPDGKQPLSSGCFGDSGGPLIEGTTQLGVVSWGGDKCGADHSPSVFAEVARYRDFILDPNPTWGPSQRTTVTLTGKRCHAATREPGTKLSYTITRRGHRVTCNAYASNDGGQLLVGTDTQRG</sequence>
<evidence type="ECO:0000256" key="2">
    <source>
        <dbReference type="ARBA" id="ARBA00023157"/>
    </source>
</evidence>
<accession>A0A9X3MR76</accession>
<comment type="caution">
    <text evidence="6">The sequence shown here is derived from an EMBL/GenBank/DDBJ whole genome shotgun (WGS) entry which is preliminary data.</text>
</comment>
<evidence type="ECO:0000313" key="6">
    <source>
        <dbReference type="EMBL" id="MDA0159723.1"/>
    </source>
</evidence>
<dbReference type="Proteomes" id="UP001149140">
    <property type="component" value="Unassembled WGS sequence"/>
</dbReference>
<comment type="similarity">
    <text evidence="1">Belongs to the peptidase S1 family.</text>
</comment>
<dbReference type="InterPro" id="IPR001254">
    <property type="entry name" value="Trypsin_dom"/>
</dbReference>
<name>A0A9X3MR76_9ACTN</name>
<dbReference type="EMBL" id="JAPDOD010000003">
    <property type="protein sequence ID" value="MDA0159723.1"/>
    <property type="molecule type" value="Genomic_DNA"/>
</dbReference>
<dbReference type="AlphaFoldDB" id="A0A9X3MR76"/>
<dbReference type="SMART" id="SM00020">
    <property type="entry name" value="Tryp_SPc"/>
    <property type="match status" value="1"/>
</dbReference>
<evidence type="ECO:0000256" key="4">
    <source>
        <dbReference type="SAM" id="SignalP"/>
    </source>
</evidence>
<dbReference type="InterPro" id="IPR018114">
    <property type="entry name" value="TRYPSIN_HIS"/>
</dbReference>
<feature type="signal peptide" evidence="4">
    <location>
        <begin position="1"/>
        <end position="22"/>
    </location>
</feature>
<evidence type="ECO:0000256" key="3">
    <source>
        <dbReference type="RuleBase" id="RU363034"/>
    </source>
</evidence>
<dbReference type="InterPro" id="IPR043504">
    <property type="entry name" value="Peptidase_S1_PA_chymotrypsin"/>
</dbReference>
<keyword evidence="3 6" id="KW-0645">Protease</keyword>
<dbReference type="InterPro" id="IPR009003">
    <property type="entry name" value="Peptidase_S1_PA"/>
</dbReference>
<keyword evidence="7" id="KW-1185">Reference proteome</keyword>
<dbReference type="InterPro" id="IPR001314">
    <property type="entry name" value="Peptidase_S1A"/>
</dbReference>
<protein>
    <submittedName>
        <fullName evidence="6">Serine protease</fullName>
    </submittedName>
</protein>
<dbReference type="PROSITE" id="PS00134">
    <property type="entry name" value="TRYPSIN_HIS"/>
    <property type="match status" value="1"/>
</dbReference>
<dbReference type="PANTHER" id="PTHR24276:SF98">
    <property type="entry name" value="FI18310P1-RELATED"/>
    <property type="match status" value="1"/>
</dbReference>
<evidence type="ECO:0000256" key="1">
    <source>
        <dbReference type="ARBA" id="ARBA00007664"/>
    </source>
</evidence>
<evidence type="ECO:0000259" key="5">
    <source>
        <dbReference type="PROSITE" id="PS50240"/>
    </source>
</evidence>
<dbReference type="PANTHER" id="PTHR24276">
    <property type="entry name" value="POLYSERASE-RELATED"/>
    <property type="match status" value="1"/>
</dbReference>
<dbReference type="PROSITE" id="PS50240">
    <property type="entry name" value="TRYPSIN_DOM"/>
    <property type="match status" value="1"/>
</dbReference>
<dbReference type="RefSeq" id="WP_270038493.1">
    <property type="nucleotide sequence ID" value="NZ_JAPDOD010000003.1"/>
</dbReference>